<sequence>MLDLGQLHKNTVYKNQGTPYSLTRTITENGQPDILFHWHTDVEMIYVHEGTAKFHIDQEYFNSKAGDIILIRPNALHSIHPIENQKHYMDALNFQLDLMGYSAMDQASIDYLQPLYKGELDFVHIIEPHHKGYQAIRSCLIETMETGYHRKEYFEFQIKAQLNQLFYLLFENGYVVSKTQSLEGYRKEEKIRNIIDYISLHYQEELTIDHLANICGYSATHFMNFFKKHIGISCMEFLIQFRLRKATELLQHSNLSILEIANQSGFNNLSNFNRQFKKYYQMTPRQYRKK</sequence>
<dbReference type="PRINTS" id="PR00032">
    <property type="entry name" value="HTHARAC"/>
</dbReference>
<gene>
    <name evidence="5" type="ORF">SGODD07_01373</name>
</gene>
<dbReference type="InterPro" id="IPR014710">
    <property type="entry name" value="RmlC-like_jellyroll"/>
</dbReference>
<organism evidence="5 6">
    <name type="scientific">Streptococcus gordonii</name>
    <dbReference type="NCBI Taxonomy" id="1302"/>
    <lineage>
        <taxon>Bacteria</taxon>
        <taxon>Bacillati</taxon>
        <taxon>Bacillota</taxon>
        <taxon>Bacilli</taxon>
        <taxon>Lactobacillales</taxon>
        <taxon>Streptococcaceae</taxon>
        <taxon>Streptococcus</taxon>
    </lineage>
</organism>
<keyword evidence="3" id="KW-0804">Transcription</keyword>
<dbReference type="PROSITE" id="PS00041">
    <property type="entry name" value="HTH_ARAC_FAMILY_1"/>
    <property type="match status" value="1"/>
</dbReference>
<dbReference type="AlphaFoldDB" id="A0A139N5G5"/>
<dbReference type="InterPro" id="IPR009057">
    <property type="entry name" value="Homeodomain-like_sf"/>
</dbReference>
<keyword evidence="1" id="KW-0805">Transcription regulation</keyword>
<evidence type="ECO:0000256" key="3">
    <source>
        <dbReference type="ARBA" id="ARBA00023163"/>
    </source>
</evidence>
<dbReference type="PROSITE" id="PS01124">
    <property type="entry name" value="HTH_ARAC_FAMILY_2"/>
    <property type="match status" value="1"/>
</dbReference>
<dbReference type="SUPFAM" id="SSF51215">
    <property type="entry name" value="Regulatory protein AraC"/>
    <property type="match status" value="1"/>
</dbReference>
<dbReference type="InterPro" id="IPR037923">
    <property type="entry name" value="HTH-like"/>
</dbReference>
<dbReference type="EMBL" id="LQRC01000198">
    <property type="protein sequence ID" value="KXT71173.1"/>
    <property type="molecule type" value="Genomic_DNA"/>
</dbReference>
<dbReference type="PANTHER" id="PTHR43280">
    <property type="entry name" value="ARAC-FAMILY TRANSCRIPTIONAL REGULATOR"/>
    <property type="match status" value="1"/>
</dbReference>
<dbReference type="PANTHER" id="PTHR43280:SF2">
    <property type="entry name" value="HTH-TYPE TRANSCRIPTIONAL REGULATOR EXSA"/>
    <property type="match status" value="1"/>
</dbReference>
<dbReference type="SMART" id="SM00342">
    <property type="entry name" value="HTH_ARAC"/>
    <property type="match status" value="1"/>
</dbReference>
<dbReference type="Proteomes" id="UP000070096">
    <property type="component" value="Unassembled WGS sequence"/>
</dbReference>
<keyword evidence="2" id="KW-0238">DNA-binding</keyword>
<dbReference type="InterPro" id="IPR020449">
    <property type="entry name" value="Tscrpt_reg_AraC-type_HTH"/>
</dbReference>
<proteinExistence type="predicted"/>
<evidence type="ECO:0000256" key="1">
    <source>
        <dbReference type="ARBA" id="ARBA00023015"/>
    </source>
</evidence>
<comment type="caution">
    <text evidence="5">The sequence shown here is derived from an EMBL/GenBank/DDBJ whole genome shotgun (WGS) entry which is preliminary data.</text>
</comment>
<dbReference type="Pfam" id="PF12833">
    <property type="entry name" value="HTH_18"/>
    <property type="match status" value="1"/>
</dbReference>
<evidence type="ECO:0000313" key="6">
    <source>
        <dbReference type="Proteomes" id="UP000070096"/>
    </source>
</evidence>
<evidence type="ECO:0000313" key="5">
    <source>
        <dbReference type="EMBL" id="KXT71173.1"/>
    </source>
</evidence>
<accession>A0A139N5G5</accession>
<dbReference type="PATRIC" id="fig|1302.21.peg.1536"/>
<evidence type="ECO:0000256" key="2">
    <source>
        <dbReference type="ARBA" id="ARBA00023125"/>
    </source>
</evidence>
<dbReference type="GO" id="GO:0003700">
    <property type="term" value="F:DNA-binding transcription factor activity"/>
    <property type="evidence" value="ECO:0007669"/>
    <property type="project" value="InterPro"/>
</dbReference>
<dbReference type="Pfam" id="PF02311">
    <property type="entry name" value="AraC_binding"/>
    <property type="match status" value="1"/>
</dbReference>
<dbReference type="SUPFAM" id="SSF46689">
    <property type="entry name" value="Homeodomain-like"/>
    <property type="match status" value="2"/>
</dbReference>
<reference evidence="5 6" key="1">
    <citation type="submission" date="2016-01" db="EMBL/GenBank/DDBJ databases">
        <title>Highly variable Streptococcus oralis are common among viridans streptococci isolated from primates.</title>
        <authorList>
            <person name="Denapaite D."/>
            <person name="Rieger M."/>
            <person name="Koendgen S."/>
            <person name="Brueckner R."/>
            <person name="Ochigava I."/>
            <person name="Kappeler P."/>
            <person name="Maetz-Rensing K."/>
            <person name="Leendertz F."/>
            <person name="Hakenbeck R."/>
        </authorList>
    </citation>
    <scope>NUCLEOTIDE SEQUENCE [LARGE SCALE GENOMIC DNA]</scope>
    <source>
        <strain evidence="5 6">DD07</strain>
    </source>
</reference>
<dbReference type="InterPro" id="IPR018062">
    <property type="entry name" value="HTH_AraC-typ_CS"/>
</dbReference>
<feature type="domain" description="HTH araC/xylS-type" evidence="4">
    <location>
        <begin position="192"/>
        <end position="290"/>
    </location>
</feature>
<dbReference type="InterPro" id="IPR003313">
    <property type="entry name" value="AraC-bd"/>
</dbReference>
<name>A0A139N5G5_STRGN</name>
<dbReference type="CDD" id="cd02208">
    <property type="entry name" value="cupin_RmlC-like"/>
    <property type="match status" value="1"/>
</dbReference>
<dbReference type="Gene3D" id="1.10.10.60">
    <property type="entry name" value="Homeodomain-like"/>
    <property type="match status" value="2"/>
</dbReference>
<dbReference type="InterPro" id="IPR018060">
    <property type="entry name" value="HTH_AraC"/>
</dbReference>
<dbReference type="Gene3D" id="2.60.120.10">
    <property type="entry name" value="Jelly Rolls"/>
    <property type="match status" value="1"/>
</dbReference>
<evidence type="ECO:0000259" key="4">
    <source>
        <dbReference type="PROSITE" id="PS01124"/>
    </source>
</evidence>
<protein>
    <submittedName>
        <fullName evidence="5">Transcriptional regulator, AraC family</fullName>
    </submittedName>
</protein>
<dbReference type="GO" id="GO:0043565">
    <property type="term" value="F:sequence-specific DNA binding"/>
    <property type="evidence" value="ECO:0007669"/>
    <property type="project" value="InterPro"/>
</dbReference>